<proteinExistence type="predicted"/>
<evidence type="ECO:0000256" key="1">
    <source>
        <dbReference type="SAM" id="Coils"/>
    </source>
</evidence>
<name>K9UIZ0_CHAP6</name>
<dbReference type="KEGG" id="cmp:Cha6605_3403"/>
<dbReference type="EMBL" id="CP003600">
    <property type="protein sequence ID" value="AFY94401.1"/>
    <property type="molecule type" value="Genomic_DNA"/>
</dbReference>
<dbReference type="Proteomes" id="UP000010366">
    <property type="component" value="Chromosome"/>
</dbReference>
<dbReference type="HOGENOM" id="CLU_063207_0_0_3"/>
<evidence type="ECO:0000313" key="3">
    <source>
        <dbReference type="EMBL" id="AFY94401.1"/>
    </source>
</evidence>
<feature type="region of interest" description="Disordered" evidence="2">
    <location>
        <begin position="204"/>
        <end position="224"/>
    </location>
</feature>
<organism evidence="3 4">
    <name type="scientific">Chamaesiphon minutus (strain ATCC 27169 / PCC 6605)</name>
    <dbReference type="NCBI Taxonomy" id="1173020"/>
    <lineage>
        <taxon>Bacteria</taxon>
        <taxon>Bacillati</taxon>
        <taxon>Cyanobacteriota</taxon>
        <taxon>Cyanophyceae</taxon>
        <taxon>Gomontiellales</taxon>
        <taxon>Chamaesiphonaceae</taxon>
        <taxon>Chamaesiphon</taxon>
    </lineage>
</organism>
<dbReference type="eggNOG" id="COG4372">
    <property type="taxonomic scope" value="Bacteria"/>
</dbReference>
<accession>K9UIZ0</accession>
<dbReference type="AlphaFoldDB" id="K9UIZ0"/>
<reference evidence="3 4" key="1">
    <citation type="submission" date="2012-05" db="EMBL/GenBank/DDBJ databases">
        <title>Finished chromosome of genome of Chamaesiphon sp. PCC 6605.</title>
        <authorList>
            <consortium name="US DOE Joint Genome Institute"/>
            <person name="Gugger M."/>
            <person name="Coursin T."/>
            <person name="Rippka R."/>
            <person name="Tandeau De Marsac N."/>
            <person name="Huntemann M."/>
            <person name="Wei C.-L."/>
            <person name="Han J."/>
            <person name="Detter J.C."/>
            <person name="Han C."/>
            <person name="Tapia R."/>
            <person name="Chen A."/>
            <person name="Kyrpides N."/>
            <person name="Mavromatis K."/>
            <person name="Markowitz V."/>
            <person name="Szeto E."/>
            <person name="Ivanova N."/>
            <person name="Pagani I."/>
            <person name="Pati A."/>
            <person name="Goodwin L."/>
            <person name="Nordberg H.P."/>
            <person name="Cantor M.N."/>
            <person name="Hua S.X."/>
            <person name="Woyke T."/>
            <person name="Kerfeld C.A."/>
        </authorList>
    </citation>
    <scope>NUCLEOTIDE SEQUENCE [LARGE SCALE GENOMIC DNA]</scope>
    <source>
        <strain evidence="4">ATCC 27169 / PCC 6605</strain>
    </source>
</reference>
<feature type="coiled-coil region" evidence="1">
    <location>
        <begin position="279"/>
        <end position="320"/>
    </location>
</feature>
<sequence>MRYYPQGISIMAIVKDSKTQILTELERILAEQYRPGSKVATKEEEAQLAKNKEIVTKAANYTVDTIVKGMANLQLEFGSIVTGLSDRLTVEVEKLAEVKQSIEIETQHRSDLQQVRIVADALYIITQEHQQSLKTIEEKLAADRENIEKEQTNLRKQWERNDREYAEQQAELATIVAKERQKEQDEVQYKITRDRQLQTDAYTEAKRNQEQDIQSQDREQQKQWKEREKFLKDNQKLADENTAKVAAFPDELEEAVKKAREEAIKETSSDAKVKADLAEKEWEGNKQGYEMKIQSLERVIERQNEQIIAINEQLQTVMSQAQSLAMKAFETSAKISEKN</sequence>
<gene>
    <name evidence="3" type="ORF">Cha6605_3403</name>
</gene>
<keyword evidence="1" id="KW-0175">Coiled coil</keyword>
<evidence type="ECO:0000256" key="2">
    <source>
        <dbReference type="SAM" id="MobiDB-lite"/>
    </source>
</evidence>
<evidence type="ECO:0000313" key="4">
    <source>
        <dbReference type="Proteomes" id="UP000010366"/>
    </source>
</evidence>
<keyword evidence="4" id="KW-1185">Reference proteome</keyword>
<dbReference type="PATRIC" id="fig|1173020.3.peg.3912"/>
<dbReference type="STRING" id="1173020.Cha6605_3403"/>
<protein>
    <submittedName>
        <fullName evidence="3">Uncharacterized protein</fullName>
    </submittedName>
</protein>